<name>A0ABQ5UI00_9HYPH</name>
<protein>
    <submittedName>
        <fullName evidence="1">2-dehydro-3-deoxygalactonokinase</fullName>
    </submittedName>
</protein>
<proteinExistence type="predicted"/>
<reference evidence="1" key="2">
    <citation type="submission" date="2023-01" db="EMBL/GenBank/DDBJ databases">
        <title>Draft genome sequence of Devosia yakushimensis strain NBRC 103855.</title>
        <authorList>
            <person name="Sun Q."/>
            <person name="Mori K."/>
        </authorList>
    </citation>
    <scope>NUCLEOTIDE SEQUENCE</scope>
    <source>
        <strain evidence="1">NBRC 103855</strain>
    </source>
</reference>
<organism evidence="1 2">
    <name type="scientific">Devosia yakushimensis</name>
    <dbReference type="NCBI Taxonomy" id="470028"/>
    <lineage>
        <taxon>Bacteria</taxon>
        <taxon>Pseudomonadati</taxon>
        <taxon>Pseudomonadota</taxon>
        <taxon>Alphaproteobacteria</taxon>
        <taxon>Hyphomicrobiales</taxon>
        <taxon>Devosiaceae</taxon>
        <taxon>Devosia</taxon>
    </lineage>
</organism>
<gene>
    <name evidence="1" type="primary">dgoK</name>
    <name evidence="1" type="ORF">GCM10007913_33520</name>
</gene>
<evidence type="ECO:0000313" key="2">
    <source>
        <dbReference type="Proteomes" id="UP001161406"/>
    </source>
</evidence>
<dbReference type="Gene3D" id="3.30.420.310">
    <property type="entry name" value="2-keto-3-deoxy-galactonokinase, C-terminal domain"/>
    <property type="match status" value="1"/>
</dbReference>
<keyword evidence="2" id="KW-1185">Reference proteome</keyword>
<dbReference type="RefSeq" id="WP_284392710.1">
    <property type="nucleotide sequence ID" value="NZ_BSNG01000001.1"/>
</dbReference>
<dbReference type="Gene3D" id="3.30.420.300">
    <property type="entry name" value="2-keto-3-deoxy-galactonokinase, substrate binding domain"/>
    <property type="match status" value="1"/>
</dbReference>
<reference evidence="1" key="1">
    <citation type="journal article" date="2014" name="Int. J. Syst. Evol. Microbiol.">
        <title>Complete genome of a new Firmicutes species belonging to the dominant human colonic microbiota ('Ruminococcus bicirculans') reveals two chromosomes and a selective capacity to utilize plant glucans.</title>
        <authorList>
            <consortium name="NISC Comparative Sequencing Program"/>
            <person name="Wegmann U."/>
            <person name="Louis P."/>
            <person name="Goesmann A."/>
            <person name="Henrissat B."/>
            <person name="Duncan S.H."/>
            <person name="Flint H.J."/>
        </authorList>
    </citation>
    <scope>NUCLEOTIDE SEQUENCE</scope>
    <source>
        <strain evidence="1">NBRC 103855</strain>
    </source>
</reference>
<dbReference type="EMBL" id="BSNG01000001">
    <property type="protein sequence ID" value="GLQ11420.1"/>
    <property type="molecule type" value="Genomic_DNA"/>
</dbReference>
<sequence length="302" mass="31935">MLIGVEWTSQAFDAQLIDSSGEVIAELHRDAGTATIREARFAETFAEIVPQGWLDQAEAVYFSGMITGRGGWVETGFANTPAGLADLGAAAVRQPGRGLPLVFLPGVSSLGALPDVMRGEEIRVLAAAGEHAKATAVMPGPHTKYVAVEAGRITRLGTYMGGETAKLLSRDSLISRLIPAGAPLSEAGYDRGLMAAWDDALPGDVLRRLFSARSLVLFERMPAEEISGYIAGLLAGAEIAEAEQEWALHSGPVLVLGTSPEAQRYLRALRQRGIEAEPRVVATAPSFAGLHRALQSEAALPI</sequence>
<dbReference type="InterPro" id="IPR042258">
    <property type="entry name" value="DGOK_N"/>
</dbReference>
<evidence type="ECO:0000313" key="1">
    <source>
        <dbReference type="EMBL" id="GLQ11420.1"/>
    </source>
</evidence>
<dbReference type="InterPro" id="IPR042257">
    <property type="entry name" value="DGOK_C"/>
</dbReference>
<dbReference type="Proteomes" id="UP001161406">
    <property type="component" value="Unassembled WGS sequence"/>
</dbReference>
<accession>A0ABQ5UI00</accession>
<dbReference type="InterPro" id="IPR007729">
    <property type="entry name" value="DGOK"/>
</dbReference>
<comment type="caution">
    <text evidence="1">The sequence shown here is derived from an EMBL/GenBank/DDBJ whole genome shotgun (WGS) entry which is preliminary data.</text>
</comment>
<dbReference type="Pfam" id="PF05035">
    <property type="entry name" value="DGOK"/>
    <property type="match status" value="1"/>
</dbReference>